<organism evidence="1 2">
    <name type="scientific">Methylobacterium iners</name>
    <dbReference type="NCBI Taxonomy" id="418707"/>
    <lineage>
        <taxon>Bacteria</taxon>
        <taxon>Pseudomonadati</taxon>
        <taxon>Pseudomonadota</taxon>
        <taxon>Alphaproteobacteria</taxon>
        <taxon>Hyphomicrobiales</taxon>
        <taxon>Methylobacteriaceae</taxon>
        <taxon>Methylobacterium</taxon>
    </lineage>
</organism>
<proteinExistence type="predicted"/>
<comment type="caution">
    <text evidence="1">The sequence shown here is derived from an EMBL/GenBank/DDBJ whole genome shotgun (WGS) entry which is preliminary data.</text>
</comment>
<gene>
    <name evidence="1" type="ORF">OCOJLMKI_1498</name>
</gene>
<accession>A0ABQ4RU18</accession>
<keyword evidence="2" id="KW-1185">Reference proteome</keyword>
<evidence type="ECO:0008006" key="3">
    <source>
        <dbReference type="Google" id="ProtNLM"/>
    </source>
</evidence>
<sequence>MIDPITDEDFTAFVDGQLDPMRRLEVEAHLARHPEDAVRVMAELRDRDALRAAFAQGPGPMPERLHAAARRLDRSLALRRIGHRLRRAAVIALLVGAGWLAHSDIGFVGVPGTVAAPVDPVLVAEAREARRTAQLRARMASQRMVASYDRAEIEAATGIRLPALPAAWQVRDVQVFPGRSGAGIEVAIDAGPHGEVALFATRDPSTERRPQAVTLAASEDGETAYWSDGRSAFLLSGGRDREDFRQATAALAP</sequence>
<dbReference type="RefSeq" id="WP_238243471.1">
    <property type="nucleotide sequence ID" value="NZ_BPQP01000020.1"/>
</dbReference>
<protein>
    <recommendedName>
        <fullName evidence="3">Anti-sigma factor</fullName>
    </recommendedName>
</protein>
<reference evidence="1" key="2">
    <citation type="submission" date="2021-08" db="EMBL/GenBank/DDBJ databases">
        <authorList>
            <person name="Tani A."/>
            <person name="Ola A."/>
            <person name="Ogura Y."/>
            <person name="Katsura K."/>
            <person name="Hayashi T."/>
        </authorList>
    </citation>
    <scope>NUCLEOTIDE SEQUENCE</scope>
    <source>
        <strain evidence="1">DSM 19015</strain>
    </source>
</reference>
<dbReference type="Proteomes" id="UP001055125">
    <property type="component" value="Unassembled WGS sequence"/>
</dbReference>
<name>A0ABQ4RU18_9HYPH</name>
<evidence type="ECO:0000313" key="1">
    <source>
        <dbReference type="EMBL" id="GJD94296.1"/>
    </source>
</evidence>
<reference evidence="1" key="1">
    <citation type="journal article" date="2021" name="Front. Microbiol.">
        <title>Comprehensive Comparative Genomics and Phenotyping of Methylobacterium Species.</title>
        <authorList>
            <person name="Alessa O."/>
            <person name="Ogura Y."/>
            <person name="Fujitani Y."/>
            <person name="Takami H."/>
            <person name="Hayashi T."/>
            <person name="Sahin N."/>
            <person name="Tani A."/>
        </authorList>
    </citation>
    <scope>NUCLEOTIDE SEQUENCE</scope>
    <source>
        <strain evidence="1">DSM 19015</strain>
    </source>
</reference>
<dbReference type="EMBL" id="BPQP01000020">
    <property type="protein sequence ID" value="GJD94296.1"/>
    <property type="molecule type" value="Genomic_DNA"/>
</dbReference>
<evidence type="ECO:0000313" key="2">
    <source>
        <dbReference type="Proteomes" id="UP001055125"/>
    </source>
</evidence>